<dbReference type="AlphaFoldDB" id="A0A6J6LJE3"/>
<accession>A0A6J6LJE3</accession>
<dbReference type="InterPro" id="IPR021465">
    <property type="entry name" value="DUF3117"/>
</dbReference>
<gene>
    <name evidence="1" type="ORF">UFOPK2254_00795</name>
    <name evidence="2" type="ORF">UFOPK2646_00444</name>
    <name evidence="3" type="ORF">UFOPK2907_01308</name>
    <name evidence="4" type="ORF">UFOPK3197_00401</name>
    <name evidence="5" type="ORF">UFOPK3241_00315</name>
    <name evidence="6" type="ORF">UFOPK3937_01162</name>
    <name evidence="7" type="ORF">UFOPK4265_00303</name>
    <name evidence="8" type="ORF">UFOPK4401_01230</name>
</gene>
<dbReference type="EMBL" id="CAFABI010000030">
    <property type="protein sequence ID" value="CAB4824241.1"/>
    <property type="molecule type" value="Genomic_DNA"/>
</dbReference>
<dbReference type="EMBL" id="CAFBRB010000171">
    <property type="protein sequence ID" value="CAB5077461.1"/>
    <property type="molecule type" value="Genomic_DNA"/>
</dbReference>
<proteinExistence type="predicted"/>
<dbReference type="EMBL" id="CAEZYB010000035">
    <property type="protein sequence ID" value="CAB4700598.1"/>
    <property type="molecule type" value="Genomic_DNA"/>
</dbReference>
<protein>
    <submittedName>
        <fullName evidence="1">Unannotated protein</fullName>
    </submittedName>
</protein>
<sequence length="60" mass="6328">MAAMKPRTGDGPMEVTKEARSLVMRIPLEGGGRLVVELNGEEATNLGNALHSAAALLVKR</sequence>
<dbReference type="EMBL" id="CAFBQK010000023">
    <property type="protein sequence ID" value="CAB5047617.1"/>
    <property type="molecule type" value="Genomic_DNA"/>
</dbReference>
<evidence type="ECO:0000313" key="5">
    <source>
        <dbReference type="EMBL" id="CAB4840699.1"/>
    </source>
</evidence>
<dbReference type="EMBL" id="CAEZZR010000154">
    <property type="protein sequence ID" value="CAB4783359.1"/>
    <property type="molecule type" value="Genomic_DNA"/>
</dbReference>
<dbReference type="EMBL" id="CAFBOJ010000153">
    <property type="protein sequence ID" value="CAB4988531.1"/>
    <property type="molecule type" value="Genomic_DNA"/>
</dbReference>
<evidence type="ECO:0000313" key="1">
    <source>
        <dbReference type="EMBL" id="CAB4661796.1"/>
    </source>
</evidence>
<dbReference type="EMBL" id="CAEZWO010000070">
    <property type="protein sequence ID" value="CAB4661796.1"/>
    <property type="molecule type" value="Genomic_DNA"/>
</dbReference>
<organism evidence="1">
    <name type="scientific">freshwater metagenome</name>
    <dbReference type="NCBI Taxonomy" id="449393"/>
    <lineage>
        <taxon>unclassified sequences</taxon>
        <taxon>metagenomes</taxon>
        <taxon>ecological metagenomes</taxon>
    </lineage>
</organism>
<evidence type="ECO:0000313" key="4">
    <source>
        <dbReference type="EMBL" id="CAB4824241.1"/>
    </source>
</evidence>
<evidence type="ECO:0000313" key="6">
    <source>
        <dbReference type="EMBL" id="CAB4988531.1"/>
    </source>
</evidence>
<evidence type="ECO:0000313" key="3">
    <source>
        <dbReference type="EMBL" id="CAB4783359.1"/>
    </source>
</evidence>
<reference evidence="1" key="1">
    <citation type="submission" date="2020-05" db="EMBL/GenBank/DDBJ databases">
        <authorList>
            <person name="Chiriac C."/>
            <person name="Salcher M."/>
            <person name="Ghai R."/>
            <person name="Kavagutti S V."/>
        </authorList>
    </citation>
    <scope>NUCLEOTIDE SEQUENCE</scope>
</reference>
<evidence type="ECO:0000313" key="8">
    <source>
        <dbReference type="EMBL" id="CAB5077461.1"/>
    </source>
</evidence>
<dbReference type="EMBL" id="CAFAZX010000010">
    <property type="protein sequence ID" value="CAB4840699.1"/>
    <property type="molecule type" value="Genomic_DNA"/>
</dbReference>
<dbReference type="Pfam" id="PF11314">
    <property type="entry name" value="DUF3117"/>
    <property type="match status" value="1"/>
</dbReference>
<name>A0A6J6LJE3_9ZZZZ</name>
<evidence type="ECO:0000313" key="2">
    <source>
        <dbReference type="EMBL" id="CAB4700598.1"/>
    </source>
</evidence>
<evidence type="ECO:0000313" key="7">
    <source>
        <dbReference type="EMBL" id="CAB5047617.1"/>
    </source>
</evidence>